<dbReference type="InterPro" id="IPR025442">
    <property type="entry name" value="DUF4185"/>
</dbReference>
<keyword evidence="4" id="KW-1185">Reference proteome</keyword>
<dbReference type="EMBL" id="JAVREV010000018">
    <property type="protein sequence ID" value="MDT0446343.1"/>
    <property type="molecule type" value="Genomic_DNA"/>
</dbReference>
<proteinExistence type="predicted"/>
<evidence type="ECO:0000313" key="3">
    <source>
        <dbReference type="EMBL" id="MDT0446343.1"/>
    </source>
</evidence>
<accession>A0ABU2SC01</accession>
<sequence>MRSRDDSRAGRRGTGPVRAGRRGFLKGAVGGVLGGGLALHAPGVAAAAGAAERPGVLAPDVRKIADLTGPGLTTRFRMEATDLGIPVRTPDGRLLFVFGDTFEGAAVGAGWWRSPVGLYSTTTDLNAGVTWSGAVGGAAAEQFWFYEHDNPVFSTVLPSDVITIGGTIYLHVMVNQGLGNVVWTEIWRSDDSGATWVHTGAKFPSDLHGGMFQLFGWGEGNDGFVYVYSTGFQRDKPIILHRVRSDRLTDLGAYEPWGYRDGVWAWGNPPTPILEGRFGELCLRPLGGKWVLTWFNEGDYRIDGIIMDTPTSNLYTAHRQTLIWGGSWGQEDDAHVAQLYGGYIIPGSTLGDLHLSVSQWNTDAGWPYRVMQHRIRGFG</sequence>
<dbReference type="InterPro" id="IPR006311">
    <property type="entry name" value="TAT_signal"/>
</dbReference>
<reference evidence="4" key="1">
    <citation type="submission" date="2023-07" db="EMBL/GenBank/DDBJ databases">
        <title>30 novel species of actinomycetes from the DSMZ collection.</title>
        <authorList>
            <person name="Nouioui I."/>
        </authorList>
    </citation>
    <scope>NUCLEOTIDE SEQUENCE [LARGE SCALE GENOMIC DNA]</scope>
    <source>
        <strain evidence="4">DSM 41886</strain>
    </source>
</reference>
<evidence type="ECO:0000259" key="2">
    <source>
        <dbReference type="Pfam" id="PF13810"/>
    </source>
</evidence>
<dbReference type="Proteomes" id="UP001183615">
    <property type="component" value="Unassembled WGS sequence"/>
</dbReference>
<name>A0ABU2SC01_9ACTN</name>
<comment type="caution">
    <text evidence="3">The sequence shown here is derived from an EMBL/GenBank/DDBJ whole genome shotgun (WGS) entry which is preliminary data.</text>
</comment>
<feature type="region of interest" description="Disordered" evidence="1">
    <location>
        <begin position="1"/>
        <end position="20"/>
    </location>
</feature>
<dbReference type="RefSeq" id="WP_311620498.1">
    <property type="nucleotide sequence ID" value="NZ_JAVREV010000018.1"/>
</dbReference>
<dbReference type="Pfam" id="PF13810">
    <property type="entry name" value="DUF4185"/>
    <property type="match status" value="1"/>
</dbReference>
<gene>
    <name evidence="3" type="ORF">RM779_27650</name>
</gene>
<feature type="domain" description="DUF4185" evidence="2">
    <location>
        <begin position="70"/>
        <end position="374"/>
    </location>
</feature>
<evidence type="ECO:0000313" key="4">
    <source>
        <dbReference type="Proteomes" id="UP001183615"/>
    </source>
</evidence>
<organism evidence="3 4">
    <name type="scientific">Streptomyces johnsoniae</name>
    <dbReference type="NCBI Taxonomy" id="3075532"/>
    <lineage>
        <taxon>Bacteria</taxon>
        <taxon>Bacillati</taxon>
        <taxon>Actinomycetota</taxon>
        <taxon>Actinomycetes</taxon>
        <taxon>Kitasatosporales</taxon>
        <taxon>Streptomycetaceae</taxon>
        <taxon>Streptomyces</taxon>
    </lineage>
</organism>
<protein>
    <submittedName>
        <fullName evidence="3">DUF4185 domain-containing protein</fullName>
    </submittedName>
</protein>
<dbReference type="PROSITE" id="PS51318">
    <property type="entry name" value="TAT"/>
    <property type="match status" value="1"/>
</dbReference>
<evidence type="ECO:0000256" key="1">
    <source>
        <dbReference type="SAM" id="MobiDB-lite"/>
    </source>
</evidence>